<organism evidence="1">
    <name type="scientific">Anguilla anguilla</name>
    <name type="common">European freshwater eel</name>
    <name type="synonym">Muraena anguilla</name>
    <dbReference type="NCBI Taxonomy" id="7936"/>
    <lineage>
        <taxon>Eukaryota</taxon>
        <taxon>Metazoa</taxon>
        <taxon>Chordata</taxon>
        <taxon>Craniata</taxon>
        <taxon>Vertebrata</taxon>
        <taxon>Euteleostomi</taxon>
        <taxon>Actinopterygii</taxon>
        <taxon>Neopterygii</taxon>
        <taxon>Teleostei</taxon>
        <taxon>Anguilliformes</taxon>
        <taxon>Anguillidae</taxon>
        <taxon>Anguilla</taxon>
    </lineage>
</organism>
<sequence length="49" mass="5882">MGLSFWASIAEMRLRKRVRVWKSFRHQCWFQGRLGHNITLVFMPATAME</sequence>
<accession>A0A0E9SZ26</accession>
<reference evidence="1" key="2">
    <citation type="journal article" date="2015" name="Fish Shellfish Immunol.">
        <title>Early steps in the European eel (Anguilla anguilla)-Vibrio vulnificus interaction in the gills: Role of the RtxA13 toxin.</title>
        <authorList>
            <person name="Callol A."/>
            <person name="Pajuelo D."/>
            <person name="Ebbesson L."/>
            <person name="Teles M."/>
            <person name="MacKenzie S."/>
            <person name="Amaro C."/>
        </authorList>
    </citation>
    <scope>NUCLEOTIDE SEQUENCE</scope>
</reference>
<evidence type="ECO:0000313" key="1">
    <source>
        <dbReference type="EMBL" id="JAH45743.1"/>
    </source>
</evidence>
<reference evidence="1" key="1">
    <citation type="submission" date="2014-11" db="EMBL/GenBank/DDBJ databases">
        <authorList>
            <person name="Amaro Gonzalez C."/>
        </authorList>
    </citation>
    <scope>NUCLEOTIDE SEQUENCE</scope>
</reference>
<protein>
    <submittedName>
        <fullName evidence="1">Uncharacterized protein</fullName>
    </submittedName>
</protein>
<proteinExistence type="predicted"/>
<dbReference type="EMBL" id="GBXM01071238">
    <property type="protein sequence ID" value="JAH37339.1"/>
    <property type="molecule type" value="Transcribed_RNA"/>
</dbReference>
<name>A0A0E9SZ26_ANGAN</name>
<dbReference type="EMBL" id="GBXM01062834">
    <property type="protein sequence ID" value="JAH45743.1"/>
    <property type="molecule type" value="Transcribed_RNA"/>
</dbReference>
<dbReference type="AlphaFoldDB" id="A0A0E9SZ26"/>